<dbReference type="Proteomes" id="UP001374803">
    <property type="component" value="Chromosome"/>
</dbReference>
<evidence type="ECO:0000256" key="1">
    <source>
        <dbReference type="SAM" id="Phobius"/>
    </source>
</evidence>
<evidence type="ECO:0000313" key="2">
    <source>
        <dbReference type="EMBL" id="WXB09776.1"/>
    </source>
</evidence>
<keyword evidence="3" id="KW-1185">Reference proteome</keyword>
<sequence length="130" mass="15140">MDRNAKFLYHQIHPVKLLTDFATSFLSSWLLWEGRWQVALVVAFAPSIVVTAWLLFRCDLEPYRRTPMGRYVSRHMTRGAVHTRIAGQIVMWIGAIVHQAWLLPLGFCILIFGWLRGLWHPPRTRSTKPS</sequence>
<name>A0ABZ2LKW9_9BACT</name>
<protein>
    <submittedName>
        <fullName evidence="2">Uncharacterized protein</fullName>
    </submittedName>
</protein>
<reference evidence="2" key="1">
    <citation type="submission" date="2021-12" db="EMBL/GenBank/DDBJ databases">
        <title>Discovery of the Pendulisporaceae a myxobacterial family with distinct sporulation behavior and unique specialized metabolism.</title>
        <authorList>
            <person name="Garcia R."/>
            <person name="Popoff A."/>
            <person name="Bader C.D."/>
            <person name="Loehr J."/>
            <person name="Walesch S."/>
            <person name="Walt C."/>
            <person name="Boldt J."/>
            <person name="Bunk B."/>
            <person name="Haeckl F.J.F.P.J."/>
            <person name="Gunesch A.P."/>
            <person name="Birkelbach J."/>
            <person name="Nuebel U."/>
            <person name="Pietschmann T."/>
            <person name="Bach T."/>
            <person name="Mueller R."/>
        </authorList>
    </citation>
    <scope>NUCLEOTIDE SEQUENCE</scope>
    <source>
        <strain evidence="2">MSr11367</strain>
    </source>
</reference>
<keyword evidence="1" id="KW-1133">Transmembrane helix</keyword>
<keyword evidence="1" id="KW-0812">Transmembrane</keyword>
<evidence type="ECO:0000313" key="3">
    <source>
        <dbReference type="Proteomes" id="UP001374803"/>
    </source>
</evidence>
<keyword evidence="1" id="KW-0472">Membrane</keyword>
<dbReference type="RefSeq" id="WP_394839449.1">
    <property type="nucleotide sequence ID" value="NZ_CP089929.1"/>
</dbReference>
<feature type="transmembrane region" description="Helical" evidence="1">
    <location>
        <begin position="38"/>
        <end position="56"/>
    </location>
</feature>
<feature type="transmembrane region" description="Helical" evidence="1">
    <location>
        <begin position="101"/>
        <end position="119"/>
    </location>
</feature>
<dbReference type="EMBL" id="CP089983">
    <property type="protein sequence ID" value="WXB09776.1"/>
    <property type="molecule type" value="Genomic_DNA"/>
</dbReference>
<organism evidence="2 3">
    <name type="scientific">Pendulispora rubella</name>
    <dbReference type="NCBI Taxonomy" id="2741070"/>
    <lineage>
        <taxon>Bacteria</taxon>
        <taxon>Pseudomonadati</taxon>
        <taxon>Myxococcota</taxon>
        <taxon>Myxococcia</taxon>
        <taxon>Myxococcales</taxon>
        <taxon>Sorangiineae</taxon>
        <taxon>Pendulisporaceae</taxon>
        <taxon>Pendulispora</taxon>
    </lineage>
</organism>
<gene>
    <name evidence="2" type="ORF">LVJ94_21415</name>
</gene>
<proteinExistence type="predicted"/>
<accession>A0ABZ2LKW9</accession>